<feature type="transmembrane region" description="Helical" evidence="1">
    <location>
        <begin position="212"/>
        <end position="236"/>
    </location>
</feature>
<evidence type="ECO:0000256" key="2">
    <source>
        <dbReference type="SAM" id="SignalP"/>
    </source>
</evidence>
<keyword evidence="1 4" id="KW-0812">Transmembrane</keyword>
<feature type="domain" description="GPR180/TMEM145 transmembrane" evidence="3">
    <location>
        <begin position="203"/>
        <end position="410"/>
    </location>
</feature>
<gene>
    <name evidence="4" type="ORF">Naga_100112g8</name>
</gene>
<keyword evidence="2" id="KW-0732">Signal</keyword>
<feature type="transmembrane region" description="Helical" evidence="1">
    <location>
        <begin position="365"/>
        <end position="388"/>
    </location>
</feature>
<feature type="transmembrane region" description="Helical" evidence="1">
    <location>
        <begin position="256"/>
        <end position="279"/>
    </location>
</feature>
<keyword evidence="1" id="KW-1133">Transmembrane helix</keyword>
<evidence type="ECO:0000313" key="4">
    <source>
        <dbReference type="EMBL" id="EWM29669.1"/>
    </source>
</evidence>
<organism evidence="4 5">
    <name type="scientific">Nannochloropsis gaditana</name>
    <dbReference type="NCBI Taxonomy" id="72520"/>
    <lineage>
        <taxon>Eukaryota</taxon>
        <taxon>Sar</taxon>
        <taxon>Stramenopiles</taxon>
        <taxon>Ochrophyta</taxon>
        <taxon>Eustigmatophyceae</taxon>
        <taxon>Eustigmatales</taxon>
        <taxon>Monodopsidaceae</taxon>
        <taxon>Nannochloropsis</taxon>
    </lineage>
</organism>
<evidence type="ECO:0000259" key="3">
    <source>
        <dbReference type="Pfam" id="PF10192"/>
    </source>
</evidence>
<keyword evidence="1" id="KW-0472">Membrane</keyword>
<feature type="transmembrane region" description="Helical" evidence="1">
    <location>
        <begin position="325"/>
        <end position="344"/>
    </location>
</feature>
<dbReference type="GO" id="GO:0007186">
    <property type="term" value="P:G protein-coupled receptor signaling pathway"/>
    <property type="evidence" value="ECO:0007669"/>
    <property type="project" value="InterPro"/>
</dbReference>
<evidence type="ECO:0000313" key="5">
    <source>
        <dbReference type="Proteomes" id="UP000019335"/>
    </source>
</evidence>
<dbReference type="GO" id="GO:0019236">
    <property type="term" value="P:response to pheromone"/>
    <property type="evidence" value="ECO:0007669"/>
    <property type="project" value="InterPro"/>
</dbReference>
<feature type="transmembrane region" description="Helical" evidence="1">
    <location>
        <begin position="394"/>
        <end position="416"/>
    </location>
</feature>
<name>W7U9N5_9STRA</name>
<dbReference type="PANTHER" id="PTHR23252:SF24">
    <property type="entry name" value="TRANSMEMBRANE PROTEIN 145"/>
    <property type="match status" value="1"/>
</dbReference>
<dbReference type="InterPro" id="IPR047831">
    <property type="entry name" value="GPR180/TMEM145"/>
</dbReference>
<dbReference type="AlphaFoldDB" id="W7U9N5"/>
<dbReference type="Pfam" id="PF10192">
    <property type="entry name" value="GPR180-TMEM145_TM"/>
    <property type="match status" value="1"/>
</dbReference>
<proteinExistence type="predicted"/>
<sequence length="438" mass="48216">MYSCSGRGRIPLKGSACWIVFLILQGLGSVTAKIVSGQVALSSGKPWAYLSKFSYSLGTGNFTLEVTEASSKRQKPTPSFGKSNGARFFLYLDEDWEDALAAPTCQEKLKFAKWQSASLRSAPPLKHAVSQSIRPHFWYFVLADCEAEPSATLLNYRLKMYNADGSHFSHEEKAPSRLLPVLAVGFLISMGPLLVLLQSYRSRTRGQRLHPSILNLGAALLLFLTSLTLETVNYWMYAKNGEGLRLTDIGAELANWLAQLVVSLELLSIAWVWSVDTVLTPSRKQRAGRSIMYRMVGGLVVLHVACILLGRVYDDAHSKYHESETVWALGLIGMRLLLGGLFAAGVQNLLVRENNLLQRTFLMRLGALGGAYFISIPVVITVASTFFARYLRHQVVTVGSAAVQVFSLVGLSILLLTRNEYTELSSLSSCSLPSIKLA</sequence>
<feature type="chain" id="PRO_5004901578" evidence="2">
    <location>
        <begin position="33"/>
        <end position="438"/>
    </location>
</feature>
<comment type="caution">
    <text evidence="4">The sequence shown here is derived from an EMBL/GenBank/DDBJ whole genome shotgun (WGS) entry which is preliminary data.</text>
</comment>
<feature type="transmembrane region" description="Helical" evidence="1">
    <location>
        <begin position="178"/>
        <end position="200"/>
    </location>
</feature>
<dbReference type="Proteomes" id="UP000019335">
    <property type="component" value="Chromosome 2"/>
</dbReference>
<evidence type="ECO:0000256" key="1">
    <source>
        <dbReference type="SAM" id="Phobius"/>
    </source>
</evidence>
<reference evidence="4 5" key="1">
    <citation type="journal article" date="2014" name="Mol. Plant">
        <title>Chromosome Scale Genome Assembly and Transcriptome Profiling of Nannochloropsis gaditana in Nitrogen Depletion.</title>
        <authorList>
            <person name="Corteggiani Carpinelli E."/>
            <person name="Telatin A."/>
            <person name="Vitulo N."/>
            <person name="Forcato C."/>
            <person name="D'Angelo M."/>
            <person name="Schiavon R."/>
            <person name="Vezzi A."/>
            <person name="Giacometti G.M."/>
            <person name="Morosinotto T."/>
            <person name="Valle G."/>
        </authorList>
    </citation>
    <scope>NUCLEOTIDE SEQUENCE [LARGE SCALE GENOMIC DNA]</scope>
    <source>
        <strain evidence="4 5">B-31</strain>
    </source>
</reference>
<keyword evidence="5" id="KW-1185">Reference proteome</keyword>
<feature type="signal peptide" evidence="2">
    <location>
        <begin position="1"/>
        <end position="32"/>
    </location>
</feature>
<accession>W7U9N5</accession>
<feature type="transmembrane region" description="Helical" evidence="1">
    <location>
        <begin position="291"/>
        <end position="313"/>
    </location>
</feature>
<dbReference type="PANTHER" id="PTHR23252">
    <property type="entry name" value="INTIMAL THICKNESS RECEPTOR-RELATED"/>
    <property type="match status" value="1"/>
</dbReference>
<protein>
    <submittedName>
        <fullName evidence="4">Rhodopsin-like GPCR transmembrane domain protein</fullName>
    </submittedName>
</protein>
<dbReference type="EMBL" id="AZIL01000123">
    <property type="protein sequence ID" value="EWM29669.1"/>
    <property type="molecule type" value="Genomic_DNA"/>
</dbReference>
<dbReference type="OrthoDB" id="45670at2759"/>
<dbReference type="InterPro" id="IPR019336">
    <property type="entry name" value="GPR180/TMEM145_TM"/>
</dbReference>